<dbReference type="InterPro" id="IPR050680">
    <property type="entry name" value="YpeA/RimI_acetyltransf"/>
</dbReference>
<dbReference type="Pfam" id="PF00583">
    <property type="entry name" value="Acetyltransf_1"/>
    <property type="match status" value="1"/>
</dbReference>
<evidence type="ECO:0000256" key="3">
    <source>
        <dbReference type="ARBA" id="ARBA00022679"/>
    </source>
</evidence>
<dbReference type="SUPFAM" id="SSF55729">
    <property type="entry name" value="Acyl-CoA N-acyltransferases (Nat)"/>
    <property type="match status" value="1"/>
</dbReference>
<keyword evidence="2 5" id="KW-0963">Cytoplasm</keyword>
<proteinExistence type="inferred from homology"/>
<comment type="subcellular location">
    <subcellularLocation>
        <location evidence="5">Cytoplasm</location>
    </subcellularLocation>
</comment>
<dbReference type="PROSITE" id="PS51186">
    <property type="entry name" value="GNAT"/>
    <property type="match status" value="1"/>
</dbReference>
<dbReference type="OrthoDB" id="9794566at2"/>
<dbReference type="EMBL" id="FNJM01000004">
    <property type="protein sequence ID" value="SDP34072.1"/>
    <property type="molecule type" value="Genomic_DNA"/>
</dbReference>
<evidence type="ECO:0000256" key="2">
    <source>
        <dbReference type="ARBA" id="ARBA00022490"/>
    </source>
</evidence>
<keyword evidence="4" id="KW-0012">Acyltransferase</keyword>
<dbReference type="Proteomes" id="UP000198597">
    <property type="component" value="Unassembled WGS sequence"/>
</dbReference>
<evidence type="ECO:0000256" key="1">
    <source>
        <dbReference type="ARBA" id="ARBA00005395"/>
    </source>
</evidence>
<dbReference type="RefSeq" id="WP_089968401.1">
    <property type="nucleotide sequence ID" value="NZ_CP071376.1"/>
</dbReference>
<evidence type="ECO:0000256" key="5">
    <source>
        <dbReference type="RuleBase" id="RU363094"/>
    </source>
</evidence>
<dbReference type="GO" id="GO:0008999">
    <property type="term" value="F:protein-N-terminal-alanine acetyltransferase activity"/>
    <property type="evidence" value="ECO:0007669"/>
    <property type="project" value="UniProtKB-EC"/>
</dbReference>
<keyword evidence="6" id="KW-0689">Ribosomal protein</keyword>
<gene>
    <name evidence="6" type="ORF">SAMN04488529_10450</name>
</gene>
<dbReference type="InterPro" id="IPR016181">
    <property type="entry name" value="Acyl_CoA_acyltransferase"/>
</dbReference>
<name>A0A1H0RWU9_9CLOT</name>
<dbReference type="PANTHER" id="PTHR43420:SF44">
    <property type="entry name" value="ACETYLTRANSFERASE YPEA"/>
    <property type="match status" value="1"/>
</dbReference>
<dbReference type="GeneID" id="65308561"/>
<dbReference type="EC" id="2.3.1.266" evidence="5"/>
<dbReference type="GO" id="GO:0005840">
    <property type="term" value="C:ribosome"/>
    <property type="evidence" value="ECO:0007669"/>
    <property type="project" value="UniProtKB-KW"/>
</dbReference>
<comment type="function">
    <text evidence="5">Acetylates the N-terminal alanine of ribosomal protein bS18.</text>
</comment>
<reference evidence="6" key="1">
    <citation type="submission" date="2016-10" db="EMBL/GenBank/DDBJ databases">
        <authorList>
            <person name="de Groot N.N."/>
        </authorList>
    </citation>
    <scope>NUCLEOTIDE SEQUENCE [LARGE SCALE GENOMIC DNA]</scope>
    <source>
        <strain evidence="6">DSM 12272</strain>
    </source>
</reference>
<dbReference type="PANTHER" id="PTHR43420">
    <property type="entry name" value="ACETYLTRANSFERASE"/>
    <property type="match status" value="1"/>
</dbReference>
<dbReference type="AlphaFoldDB" id="A0A1H0RWU9"/>
<sequence>MKITYNLMTTSDIDGVFEISKICFSLPWSKASVESELSNPLAKYIVAKDIETGNVVGFIGVWIITDIGDITNIGVHPDYRRNNIASELLNSVLTLCIDLDCTIFNLEVRRSNLIAQNLYKKLGFKETGLRKNYYGNSEDAILMQKYDF</sequence>
<dbReference type="NCBIfam" id="TIGR01575">
    <property type="entry name" value="rimI"/>
    <property type="match status" value="1"/>
</dbReference>
<keyword evidence="6" id="KW-0687">Ribonucleoprotein</keyword>
<organism evidence="6 7">
    <name type="scientific">Clostridium gasigenes</name>
    <dbReference type="NCBI Taxonomy" id="94869"/>
    <lineage>
        <taxon>Bacteria</taxon>
        <taxon>Bacillati</taxon>
        <taxon>Bacillota</taxon>
        <taxon>Clostridia</taxon>
        <taxon>Eubacteriales</taxon>
        <taxon>Clostridiaceae</taxon>
        <taxon>Clostridium</taxon>
    </lineage>
</organism>
<evidence type="ECO:0000313" key="7">
    <source>
        <dbReference type="Proteomes" id="UP000198597"/>
    </source>
</evidence>
<comment type="catalytic activity">
    <reaction evidence="5">
        <text>N-terminal L-alanyl-[ribosomal protein bS18] + acetyl-CoA = N-terminal N(alpha)-acetyl-L-alanyl-[ribosomal protein bS18] + CoA + H(+)</text>
        <dbReference type="Rhea" id="RHEA:43756"/>
        <dbReference type="Rhea" id="RHEA-COMP:10676"/>
        <dbReference type="Rhea" id="RHEA-COMP:10677"/>
        <dbReference type="ChEBI" id="CHEBI:15378"/>
        <dbReference type="ChEBI" id="CHEBI:57287"/>
        <dbReference type="ChEBI" id="CHEBI:57288"/>
        <dbReference type="ChEBI" id="CHEBI:64718"/>
        <dbReference type="ChEBI" id="CHEBI:83683"/>
        <dbReference type="EC" id="2.3.1.266"/>
    </reaction>
</comment>
<accession>A0A1H0RWU9</accession>
<dbReference type="InterPro" id="IPR000182">
    <property type="entry name" value="GNAT_dom"/>
</dbReference>
<evidence type="ECO:0000313" key="6">
    <source>
        <dbReference type="EMBL" id="SDP34072.1"/>
    </source>
</evidence>
<dbReference type="GO" id="GO:0005737">
    <property type="term" value="C:cytoplasm"/>
    <property type="evidence" value="ECO:0007669"/>
    <property type="project" value="UniProtKB-SubCell"/>
</dbReference>
<dbReference type="InterPro" id="IPR006464">
    <property type="entry name" value="AcTrfase_RimI/Ard1"/>
</dbReference>
<dbReference type="CDD" id="cd04301">
    <property type="entry name" value="NAT_SF"/>
    <property type="match status" value="1"/>
</dbReference>
<keyword evidence="7" id="KW-1185">Reference proteome</keyword>
<dbReference type="Gene3D" id="3.40.630.30">
    <property type="match status" value="1"/>
</dbReference>
<evidence type="ECO:0000256" key="4">
    <source>
        <dbReference type="ARBA" id="ARBA00023315"/>
    </source>
</evidence>
<keyword evidence="3 6" id="KW-0808">Transferase</keyword>
<dbReference type="STRING" id="94869.SAMN04488529_10450"/>
<protein>
    <recommendedName>
        <fullName evidence="5">[Ribosomal protein bS18]-alanine N-acetyltransferase</fullName>
        <ecNumber evidence="5">2.3.1.266</ecNumber>
    </recommendedName>
</protein>
<comment type="similarity">
    <text evidence="1 5">Belongs to the acetyltransferase family. RimI subfamily.</text>
</comment>